<evidence type="ECO:0000313" key="1">
    <source>
        <dbReference type="EMBL" id="AQM50976.1"/>
    </source>
</evidence>
<organism evidence="1 2">
    <name type="scientific">Escherichia phage ESCO13</name>
    <dbReference type="NCBI Taxonomy" id="1881104"/>
    <lineage>
        <taxon>Viruses</taxon>
        <taxon>Duplodnaviria</taxon>
        <taxon>Heunggongvirae</taxon>
        <taxon>Uroviricota</taxon>
        <taxon>Caudoviricetes</taxon>
        <taxon>Stephanstirmvirinae</taxon>
        <taxon>Phapecoctavirus</taxon>
        <taxon>Phapecoctavirus ESCO13</taxon>
    </lineage>
</organism>
<reference evidence="1" key="1">
    <citation type="submission" date="2017-02" db="EMBL/GenBank/DDBJ databases">
        <title>Complete genome sequence of two Escherichia coli phages, vB_EcoM_ ESCO5 and vB_EcoM_ESCO13, which are related to phAPEC8.</title>
        <authorList>
            <person name="Trotereau A."/>
            <person name="Gonnet M."/>
            <person name="Viardot A."/>
            <person name="Lalmanach A.-C."/>
            <person name="Guabiraba R."/>
            <person name="Chanteloup N."/>
            <person name="Schouler C."/>
        </authorList>
    </citation>
    <scope>NUCLEOTIDE SEQUENCE [LARGE SCALE GENOMIC DNA]</scope>
</reference>
<name>A0A1Q1N981_9CAUD</name>
<sequence length="88" mass="9674">MTNTTLHLMHSLGWQGGTVHQVASATGLKVETVLNLGDHKVEEIDHFDTFANGYLWACSGGGESKIPPGARGDMYFWLGVLSWQENKK</sequence>
<accession>A0A1Q1N981</accession>
<dbReference type="EMBL" id="KX552041">
    <property type="protein sequence ID" value="AQM50976.1"/>
    <property type="molecule type" value="Genomic_DNA"/>
</dbReference>
<gene>
    <name evidence="1" type="ORF">ESCO13_00265</name>
</gene>
<evidence type="ECO:0000313" key="2">
    <source>
        <dbReference type="Proteomes" id="UP000225358"/>
    </source>
</evidence>
<keyword evidence="2" id="KW-1185">Reference proteome</keyword>
<proteinExistence type="predicted"/>
<dbReference type="Proteomes" id="UP000225358">
    <property type="component" value="Segment"/>
</dbReference>
<protein>
    <submittedName>
        <fullName evidence="1">Uncharacterized protein</fullName>
    </submittedName>
</protein>